<dbReference type="Gene3D" id="2.40.10.120">
    <property type="match status" value="1"/>
</dbReference>
<reference evidence="6 7" key="1">
    <citation type="submission" date="2019-12" db="EMBL/GenBank/DDBJ databases">
        <title>Auraticoccus cholistani sp. nov., an actinomycete isolated from soil of Cholistan desert.</title>
        <authorList>
            <person name="Cheema M.T."/>
        </authorList>
    </citation>
    <scope>NUCLEOTIDE SEQUENCE [LARGE SCALE GENOMIC DNA]</scope>
    <source>
        <strain evidence="6 7">F435</strain>
    </source>
</reference>
<feature type="region of interest" description="Disordered" evidence="3">
    <location>
        <begin position="1"/>
        <end position="76"/>
    </location>
</feature>
<dbReference type="Gene3D" id="2.30.42.10">
    <property type="match status" value="1"/>
</dbReference>
<evidence type="ECO:0000256" key="1">
    <source>
        <dbReference type="ARBA" id="ARBA00022670"/>
    </source>
</evidence>
<comment type="caution">
    <text evidence="6">The sequence shown here is derived from an EMBL/GenBank/DDBJ whole genome shotgun (WGS) entry which is preliminary data.</text>
</comment>
<dbReference type="InterPro" id="IPR036034">
    <property type="entry name" value="PDZ_sf"/>
</dbReference>
<proteinExistence type="predicted"/>
<keyword evidence="4" id="KW-0472">Membrane</keyword>
<organism evidence="6 7">
    <name type="scientific">Auraticoccus cholistanensis</name>
    <dbReference type="NCBI Taxonomy" id="2656650"/>
    <lineage>
        <taxon>Bacteria</taxon>
        <taxon>Bacillati</taxon>
        <taxon>Actinomycetota</taxon>
        <taxon>Actinomycetes</taxon>
        <taxon>Propionibacteriales</taxon>
        <taxon>Propionibacteriaceae</taxon>
        <taxon>Auraticoccus</taxon>
    </lineage>
</organism>
<sequence length="433" mass="42336">MDNESTSGEQLAPAGQGTAPQQSPSGYPGQPAGPQTTYPQRGAVAPPRPAWATSAPTTAPTTAFGTPTAATATATRPRRNLRTLVAAVALSAVVGAGTGVGSYAVLDRPAPTSAVQVDAGTAPVSVQQDGTVGAAAEVISPSTVTIEVAGAGSSGLGTGIVVDTDGHVLTNQHVVEGAGPGGSIRVTLDDGRTVGATVVGESTSTDLAVIRLDGSEVDVATLTPATFAESASVTVGQTVVAVGAPLGLSKTVTSGVVSNTARPVRSGLTDEAVYQAVQTDAAINPGNSGGPLVDLSGRVVGINSSIASTADSGEQAGNIGIGFAIPADVARRVADDLIATGSSPDASLGVTLTGDDSGQDGTGAQVRSVQPGSAAEDGGLQAGDVITAVQDVRTPSADALIAAIRYWAPGTPVTVSYERDGRSATAEVTLGTA</sequence>
<keyword evidence="1" id="KW-0645">Protease</keyword>
<feature type="region of interest" description="Disordered" evidence="3">
    <location>
        <begin position="344"/>
        <end position="378"/>
    </location>
</feature>
<dbReference type="GO" id="GO:0004252">
    <property type="term" value="F:serine-type endopeptidase activity"/>
    <property type="evidence" value="ECO:0007669"/>
    <property type="project" value="InterPro"/>
</dbReference>
<dbReference type="PANTHER" id="PTHR43343:SF3">
    <property type="entry name" value="PROTEASE DO-LIKE 8, CHLOROPLASTIC"/>
    <property type="match status" value="1"/>
</dbReference>
<feature type="transmembrane region" description="Helical" evidence="4">
    <location>
        <begin position="84"/>
        <end position="106"/>
    </location>
</feature>
<dbReference type="SUPFAM" id="SSF50156">
    <property type="entry name" value="PDZ domain-like"/>
    <property type="match status" value="1"/>
</dbReference>
<feature type="compositionally biased region" description="Low complexity" evidence="3">
    <location>
        <begin position="50"/>
        <end position="75"/>
    </location>
</feature>
<dbReference type="PANTHER" id="PTHR43343">
    <property type="entry name" value="PEPTIDASE S12"/>
    <property type="match status" value="1"/>
</dbReference>
<dbReference type="Pfam" id="PF13180">
    <property type="entry name" value="PDZ_2"/>
    <property type="match status" value="1"/>
</dbReference>
<evidence type="ECO:0000259" key="5">
    <source>
        <dbReference type="PROSITE" id="PS50106"/>
    </source>
</evidence>
<keyword evidence="2" id="KW-0378">Hydrolase</keyword>
<evidence type="ECO:0000313" key="7">
    <source>
        <dbReference type="Proteomes" id="UP000435304"/>
    </source>
</evidence>
<dbReference type="AlphaFoldDB" id="A0A6A9UTZ4"/>
<keyword evidence="4" id="KW-0812">Transmembrane</keyword>
<dbReference type="InterPro" id="IPR051201">
    <property type="entry name" value="Chloro_Bact_Ser_Proteases"/>
</dbReference>
<dbReference type="Proteomes" id="UP000435304">
    <property type="component" value="Unassembled WGS sequence"/>
</dbReference>
<dbReference type="RefSeq" id="WP_156607963.1">
    <property type="nucleotide sequence ID" value="NZ_WPCU01000004.1"/>
</dbReference>
<name>A0A6A9UTZ4_9ACTN</name>
<dbReference type="PRINTS" id="PR00834">
    <property type="entry name" value="PROTEASES2C"/>
</dbReference>
<evidence type="ECO:0000256" key="3">
    <source>
        <dbReference type="SAM" id="MobiDB-lite"/>
    </source>
</evidence>
<keyword evidence="7" id="KW-1185">Reference proteome</keyword>
<evidence type="ECO:0000256" key="4">
    <source>
        <dbReference type="SAM" id="Phobius"/>
    </source>
</evidence>
<dbReference type="EMBL" id="WPCU01000004">
    <property type="protein sequence ID" value="MVA75054.1"/>
    <property type="molecule type" value="Genomic_DNA"/>
</dbReference>
<feature type="compositionally biased region" description="Low complexity" evidence="3">
    <location>
        <begin position="19"/>
        <end position="35"/>
    </location>
</feature>
<feature type="domain" description="PDZ" evidence="5">
    <location>
        <begin position="337"/>
        <end position="405"/>
    </location>
</feature>
<evidence type="ECO:0000256" key="2">
    <source>
        <dbReference type="ARBA" id="ARBA00022801"/>
    </source>
</evidence>
<dbReference type="InterPro" id="IPR001478">
    <property type="entry name" value="PDZ"/>
</dbReference>
<gene>
    <name evidence="6" type="ORF">GC722_03275</name>
</gene>
<dbReference type="InterPro" id="IPR009003">
    <property type="entry name" value="Peptidase_S1_PA"/>
</dbReference>
<dbReference type="PROSITE" id="PS50106">
    <property type="entry name" value="PDZ"/>
    <property type="match status" value="1"/>
</dbReference>
<keyword evidence="4" id="KW-1133">Transmembrane helix</keyword>
<evidence type="ECO:0000313" key="6">
    <source>
        <dbReference type="EMBL" id="MVA75054.1"/>
    </source>
</evidence>
<protein>
    <submittedName>
        <fullName evidence="6">PDZ domain-containing protein</fullName>
    </submittedName>
</protein>
<dbReference type="InterPro" id="IPR001940">
    <property type="entry name" value="Peptidase_S1C"/>
</dbReference>
<accession>A0A6A9UTZ4</accession>
<dbReference type="SUPFAM" id="SSF50494">
    <property type="entry name" value="Trypsin-like serine proteases"/>
    <property type="match status" value="1"/>
</dbReference>
<dbReference type="SMART" id="SM00228">
    <property type="entry name" value="PDZ"/>
    <property type="match status" value="1"/>
</dbReference>
<dbReference type="GO" id="GO:0006508">
    <property type="term" value="P:proteolysis"/>
    <property type="evidence" value="ECO:0007669"/>
    <property type="project" value="UniProtKB-KW"/>
</dbReference>
<dbReference type="Pfam" id="PF13365">
    <property type="entry name" value="Trypsin_2"/>
    <property type="match status" value="1"/>
</dbReference>